<keyword evidence="3" id="KW-0813">Transport</keyword>
<protein>
    <recommendedName>
        <fullName evidence="21">Lysosomal dipeptide transporter MFSD1</fullName>
    </recommendedName>
    <alternativeName>
        <fullName evidence="22">Major facilitator superfamily domain-containing protein 1</fullName>
    </alternativeName>
</protein>
<feature type="transmembrane region" description="Helical" evidence="25">
    <location>
        <begin position="17"/>
        <end position="37"/>
    </location>
</feature>
<proteinExistence type="inferred from homology"/>
<comment type="catalytic activity">
    <reaction evidence="16">
        <text>L-lysyl-L-lysine(out) = L-lysyl-L-lysine(in)</text>
        <dbReference type="Rhea" id="RHEA:79403"/>
        <dbReference type="ChEBI" id="CHEBI:229956"/>
    </reaction>
</comment>
<keyword evidence="7" id="KW-0458">Lysosome</keyword>
<evidence type="ECO:0000256" key="4">
    <source>
        <dbReference type="ARBA" id="ARBA00022692"/>
    </source>
</evidence>
<organism evidence="27 28">
    <name type="scientific">Maribellus luteus</name>
    <dbReference type="NCBI Taxonomy" id="2305463"/>
    <lineage>
        <taxon>Bacteria</taxon>
        <taxon>Pseudomonadati</taxon>
        <taxon>Bacteroidota</taxon>
        <taxon>Bacteroidia</taxon>
        <taxon>Marinilabiliales</taxon>
        <taxon>Prolixibacteraceae</taxon>
        <taxon>Maribellus</taxon>
    </lineage>
</organism>
<keyword evidence="4 25" id="KW-0812">Transmembrane</keyword>
<feature type="transmembrane region" description="Helical" evidence="25">
    <location>
        <begin position="57"/>
        <end position="79"/>
    </location>
</feature>
<gene>
    <name evidence="27" type="ORF">D1614_20295</name>
</gene>
<dbReference type="InterPro" id="IPR036259">
    <property type="entry name" value="MFS_trans_sf"/>
</dbReference>
<feature type="transmembrane region" description="Helical" evidence="25">
    <location>
        <begin position="197"/>
        <end position="216"/>
    </location>
</feature>
<comment type="catalytic activity">
    <reaction evidence="8">
        <text>L-lysyl-L-alanine(out) = L-lysyl-L-alanine(in)</text>
        <dbReference type="Rhea" id="RHEA:79399"/>
        <dbReference type="ChEBI" id="CHEBI:229954"/>
    </reaction>
</comment>
<keyword evidence="5 25" id="KW-1133">Transmembrane helix</keyword>
<dbReference type="InterPro" id="IPR020846">
    <property type="entry name" value="MFS_dom"/>
</dbReference>
<keyword evidence="28" id="KW-1185">Reference proteome</keyword>
<dbReference type="AlphaFoldDB" id="A0A399ST56"/>
<evidence type="ECO:0000256" key="21">
    <source>
        <dbReference type="ARBA" id="ARBA00044985"/>
    </source>
</evidence>
<evidence type="ECO:0000256" key="15">
    <source>
        <dbReference type="ARBA" id="ARBA00044899"/>
    </source>
</evidence>
<evidence type="ECO:0000313" key="28">
    <source>
        <dbReference type="Proteomes" id="UP000265926"/>
    </source>
</evidence>
<evidence type="ECO:0000256" key="2">
    <source>
        <dbReference type="ARBA" id="ARBA00008335"/>
    </source>
</evidence>
<comment type="function">
    <text evidence="23">Lysosomal dipeptide uniporter that selectively exports lysine, arginine or histidine-containing dipeptides with a net positive charge from the lysosome lumen into the cytosol. Could play a role in a specific type of protein O-glycosylation indirectly regulating macrophages migration and tissue invasion. Also essential for liver homeostasis.</text>
</comment>
<comment type="catalytic activity">
    <reaction evidence="11">
        <text>L-alpha-aminoacyl-L-histidine(out) = L-alpha-aminoacyl-L-histidine(in)</text>
        <dbReference type="Rhea" id="RHEA:79375"/>
        <dbReference type="ChEBI" id="CHEBI:229967"/>
    </reaction>
</comment>
<evidence type="ECO:0000256" key="20">
    <source>
        <dbReference type="ARBA" id="ARBA00044924"/>
    </source>
</evidence>
<reference evidence="27 28" key="1">
    <citation type="submission" date="2018-08" db="EMBL/GenBank/DDBJ databases">
        <title>Pallidiluteibacterium maritimus gen. nov., sp. nov., isolated from coastal sediment.</title>
        <authorList>
            <person name="Zhou L.Y."/>
        </authorList>
    </citation>
    <scope>NUCLEOTIDE SEQUENCE [LARGE SCALE GENOMIC DNA]</scope>
    <source>
        <strain evidence="27 28">XSD2</strain>
    </source>
</reference>
<evidence type="ECO:0000256" key="5">
    <source>
        <dbReference type="ARBA" id="ARBA00022989"/>
    </source>
</evidence>
<dbReference type="OrthoDB" id="1090232at2"/>
<comment type="subunit">
    <text evidence="24">Homodimer. Interacts with lysosomal protein GLMP (via lumenal domain); the interaction starts while both proteins are still in the endoplasmic reticulum and is required for stabilization of MFSD1 in lysosomes but has no direct effect on its targeting to lysosomes or transporter activity.</text>
</comment>
<dbReference type="PANTHER" id="PTHR23512">
    <property type="entry name" value="MAJOR FACILITATOR SUPERFAMILY DOMAIN-CONTAINING PROTEIN 1"/>
    <property type="match status" value="1"/>
</dbReference>
<evidence type="ECO:0000256" key="7">
    <source>
        <dbReference type="ARBA" id="ARBA00023228"/>
    </source>
</evidence>
<comment type="catalytic activity">
    <reaction evidence="10">
        <text>L-alpha-aminoacyl-L-arginine(out) = L-alpha-aminoacyl-L-arginine(in)</text>
        <dbReference type="Rhea" id="RHEA:79367"/>
        <dbReference type="ChEBI" id="CHEBI:229968"/>
    </reaction>
</comment>
<dbReference type="InterPro" id="IPR052187">
    <property type="entry name" value="MFSD1"/>
</dbReference>
<dbReference type="Pfam" id="PF07690">
    <property type="entry name" value="MFS_1"/>
    <property type="match status" value="1"/>
</dbReference>
<evidence type="ECO:0000256" key="24">
    <source>
        <dbReference type="ARBA" id="ARBA00046376"/>
    </source>
</evidence>
<evidence type="ECO:0000313" key="27">
    <source>
        <dbReference type="EMBL" id="RIJ46069.1"/>
    </source>
</evidence>
<evidence type="ECO:0000259" key="26">
    <source>
        <dbReference type="PROSITE" id="PS50850"/>
    </source>
</evidence>
<feature type="transmembrane region" description="Helical" evidence="25">
    <location>
        <begin position="91"/>
        <end position="110"/>
    </location>
</feature>
<dbReference type="GO" id="GO:0022857">
    <property type="term" value="F:transmembrane transporter activity"/>
    <property type="evidence" value="ECO:0007669"/>
    <property type="project" value="InterPro"/>
</dbReference>
<evidence type="ECO:0000256" key="13">
    <source>
        <dbReference type="ARBA" id="ARBA00044893"/>
    </source>
</evidence>
<comment type="caution">
    <text evidence="27">The sequence shown here is derived from an EMBL/GenBank/DDBJ whole genome shotgun (WGS) entry which is preliminary data.</text>
</comment>
<dbReference type="RefSeq" id="WP_119439820.1">
    <property type="nucleotide sequence ID" value="NZ_QWGR01000017.1"/>
</dbReference>
<feature type="transmembrane region" description="Helical" evidence="25">
    <location>
        <begin position="319"/>
        <end position="339"/>
    </location>
</feature>
<dbReference type="SUPFAM" id="SSF103473">
    <property type="entry name" value="MFS general substrate transporter"/>
    <property type="match status" value="1"/>
</dbReference>
<evidence type="ECO:0000256" key="6">
    <source>
        <dbReference type="ARBA" id="ARBA00023136"/>
    </source>
</evidence>
<dbReference type="Gene3D" id="1.20.1250.20">
    <property type="entry name" value="MFS general substrate transporter like domains"/>
    <property type="match status" value="2"/>
</dbReference>
<dbReference type="InterPro" id="IPR011701">
    <property type="entry name" value="MFS"/>
</dbReference>
<dbReference type="PANTHER" id="PTHR23512:SF3">
    <property type="entry name" value="MAJOR FACILITATOR SUPERFAMILY DOMAIN-CONTAINING PROTEIN 1"/>
    <property type="match status" value="1"/>
</dbReference>
<comment type="catalytic activity">
    <reaction evidence="17">
        <text>L-arginyl-glycine(out) = L-arginyl-glycine(in)</text>
        <dbReference type="Rhea" id="RHEA:79391"/>
        <dbReference type="ChEBI" id="CHEBI:229955"/>
    </reaction>
</comment>
<name>A0A399ST56_9BACT</name>
<evidence type="ECO:0000256" key="3">
    <source>
        <dbReference type="ARBA" id="ARBA00022448"/>
    </source>
</evidence>
<comment type="catalytic activity">
    <reaction evidence="14">
        <text>L-aspartyl-L-lysine(out) = L-aspartyl-L-lysine(in)</text>
        <dbReference type="Rhea" id="RHEA:79411"/>
        <dbReference type="ChEBI" id="CHEBI:229953"/>
    </reaction>
</comment>
<evidence type="ECO:0000256" key="9">
    <source>
        <dbReference type="ARBA" id="ARBA00044878"/>
    </source>
</evidence>
<evidence type="ECO:0000256" key="16">
    <source>
        <dbReference type="ARBA" id="ARBA00044900"/>
    </source>
</evidence>
<accession>A0A399ST56</accession>
<evidence type="ECO:0000256" key="19">
    <source>
        <dbReference type="ARBA" id="ARBA00044919"/>
    </source>
</evidence>
<evidence type="ECO:0000256" key="10">
    <source>
        <dbReference type="ARBA" id="ARBA00044881"/>
    </source>
</evidence>
<dbReference type="EMBL" id="QWGR01000017">
    <property type="protein sequence ID" value="RIJ46069.1"/>
    <property type="molecule type" value="Genomic_DNA"/>
</dbReference>
<comment type="subcellular location">
    <subcellularLocation>
        <location evidence="1">Lysosome membrane</location>
        <topology evidence="1">Multi-pass membrane protein</topology>
    </subcellularLocation>
</comment>
<evidence type="ECO:0000256" key="23">
    <source>
        <dbReference type="ARBA" id="ARBA00045709"/>
    </source>
</evidence>
<comment type="catalytic activity">
    <reaction evidence="18">
        <text>L-histidyl-L-alpha-amino acid(out) = L-histidyl-L-alpha-amino acid(in)</text>
        <dbReference type="Rhea" id="RHEA:79379"/>
        <dbReference type="ChEBI" id="CHEBI:229964"/>
    </reaction>
</comment>
<evidence type="ECO:0000256" key="8">
    <source>
        <dbReference type="ARBA" id="ARBA00044876"/>
    </source>
</evidence>
<feature type="domain" description="Major facilitator superfamily (MFS) profile" evidence="26">
    <location>
        <begin position="252"/>
        <end position="462"/>
    </location>
</feature>
<evidence type="ECO:0000256" key="11">
    <source>
        <dbReference type="ARBA" id="ARBA00044884"/>
    </source>
</evidence>
<evidence type="ECO:0000256" key="17">
    <source>
        <dbReference type="ARBA" id="ARBA00044903"/>
    </source>
</evidence>
<comment type="catalytic activity">
    <reaction evidence="9">
        <text>L-histidyl-glycine(out) = L-histidyl-glycine(in)</text>
        <dbReference type="Rhea" id="RHEA:79395"/>
        <dbReference type="ChEBI" id="CHEBI:229957"/>
    </reaction>
</comment>
<dbReference type="Proteomes" id="UP000265926">
    <property type="component" value="Unassembled WGS sequence"/>
</dbReference>
<comment type="catalytic activity">
    <reaction evidence="12">
        <text>L-lysyl-L-alpha-amino acid(out) = L-lysyl-L-alpha-amino acid(in)</text>
        <dbReference type="Rhea" id="RHEA:79387"/>
        <dbReference type="ChEBI" id="CHEBI:229965"/>
    </reaction>
</comment>
<comment type="catalytic activity">
    <reaction evidence="20">
        <text>L-lysyl-glycine(out) = L-lysyl-glycine(in)</text>
        <dbReference type="Rhea" id="RHEA:79407"/>
        <dbReference type="ChEBI" id="CHEBI:191202"/>
    </reaction>
</comment>
<feature type="transmembrane region" description="Helical" evidence="25">
    <location>
        <begin position="345"/>
        <end position="367"/>
    </location>
</feature>
<comment type="similarity">
    <text evidence="2">Belongs to the major facilitator superfamily.</text>
</comment>
<evidence type="ECO:0000256" key="25">
    <source>
        <dbReference type="SAM" id="Phobius"/>
    </source>
</evidence>
<comment type="catalytic activity">
    <reaction evidence="13">
        <text>L-alpha-aminoacyl-L-lysine(out) = L-alpha-aminoacyl-L-lysine(in)</text>
        <dbReference type="Rhea" id="RHEA:79383"/>
        <dbReference type="ChEBI" id="CHEBI:229966"/>
    </reaction>
</comment>
<keyword evidence="6 25" id="KW-0472">Membrane</keyword>
<feature type="transmembrane region" description="Helical" evidence="25">
    <location>
        <begin position="130"/>
        <end position="152"/>
    </location>
</feature>
<sequence length="462" mass="50581">MTNAIKQTLRDSKKARWTALVILSFTMFAGYMFTEVISPLKPIMERTLAMNSSDFGFITSAYGLFNVFLMMLVIVGILLDKFGIRFSTISSALIMIIGGAIKFAAFKGLIGSPDATIHIPLVDLDLTTQVFWAGFGFAVFGVGVEYAGITVSKAVAKWFKGKEIALAMGMQVAIARVGSFAPLAFGAKIANTYDVPTTILIVVVFLILGLVGFFYYNIMDRKLDAEIVVEDGAHGDDFKFSDLLVIVGNWGFWLIALLCVFFYSTVFPFYKYGPDLMVNKFGVSEDWAGFLPSLVPFGTMLLTPIFGSIYDKKGKGASIMILGAVLLIIVHGIFYLPFITSVVAAFFNVILLGIAFSLVPSAMWPSVPKIIPERQLGSAYAFIFWVQNFGLWGIPLAVGIVLDKTNPGVAEAKAAGEAINYDYQTTWTIFVVLTVLALITALLLKLEDKRKGYGLELPNIKQ</sequence>
<comment type="catalytic activity">
    <reaction evidence="19">
        <text>L-alanyl-L-lysine(out) = L-alanyl-L-lysine(in)</text>
        <dbReference type="Rhea" id="RHEA:79415"/>
        <dbReference type="ChEBI" id="CHEBI:192470"/>
    </reaction>
</comment>
<feature type="transmembrane region" description="Helical" evidence="25">
    <location>
        <begin position="287"/>
        <end position="307"/>
    </location>
</feature>
<comment type="catalytic activity">
    <reaction evidence="15">
        <text>L-arginyl-L-alpha-amino acid(out) = L-arginyl-L-alpha-amino acid(in)</text>
        <dbReference type="Rhea" id="RHEA:79371"/>
        <dbReference type="ChEBI" id="CHEBI:84315"/>
    </reaction>
</comment>
<feature type="transmembrane region" description="Helical" evidence="25">
    <location>
        <begin position="243"/>
        <end position="267"/>
    </location>
</feature>
<dbReference type="GO" id="GO:0005765">
    <property type="term" value="C:lysosomal membrane"/>
    <property type="evidence" value="ECO:0007669"/>
    <property type="project" value="UniProtKB-SubCell"/>
</dbReference>
<evidence type="ECO:0000256" key="22">
    <source>
        <dbReference type="ARBA" id="ARBA00045018"/>
    </source>
</evidence>
<dbReference type="PROSITE" id="PS50850">
    <property type="entry name" value="MFS"/>
    <property type="match status" value="1"/>
</dbReference>
<feature type="transmembrane region" description="Helical" evidence="25">
    <location>
        <begin position="427"/>
        <end position="444"/>
    </location>
</feature>
<feature type="transmembrane region" description="Helical" evidence="25">
    <location>
        <begin position="379"/>
        <end position="402"/>
    </location>
</feature>
<evidence type="ECO:0000256" key="14">
    <source>
        <dbReference type="ARBA" id="ARBA00044898"/>
    </source>
</evidence>
<evidence type="ECO:0000256" key="1">
    <source>
        <dbReference type="ARBA" id="ARBA00004155"/>
    </source>
</evidence>
<evidence type="ECO:0000256" key="12">
    <source>
        <dbReference type="ARBA" id="ARBA00044891"/>
    </source>
</evidence>
<feature type="transmembrane region" description="Helical" evidence="25">
    <location>
        <begin position="164"/>
        <end position="185"/>
    </location>
</feature>
<evidence type="ECO:0000256" key="18">
    <source>
        <dbReference type="ARBA" id="ARBA00044912"/>
    </source>
</evidence>